<dbReference type="EMBL" id="JARQZJ010000031">
    <property type="protein sequence ID" value="KAK9874313.1"/>
    <property type="molecule type" value="Genomic_DNA"/>
</dbReference>
<dbReference type="AlphaFoldDB" id="A0AAW1TVJ5"/>
<comment type="caution">
    <text evidence="2">The sequence shown here is derived from an EMBL/GenBank/DDBJ whole genome shotgun (WGS) entry which is preliminary data.</text>
</comment>
<proteinExistence type="predicted"/>
<organism evidence="2 3">
    <name type="scientific">Henosepilachna vigintioctopunctata</name>
    <dbReference type="NCBI Taxonomy" id="420089"/>
    <lineage>
        <taxon>Eukaryota</taxon>
        <taxon>Metazoa</taxon>
        <taxon>Ecdysozoa</taxon>
        <taxon>Arthropoda</taxon>
        <taxon>Hexapoda</taxon>
        <taxon>Insecta</taxon>
        <taxon>Pterygota</taxon>
        <taxon>Neoptera</taxon>
        <taxon>Endopterygota</taxon>
        <taxon>Coleoptera</taxon>
        <taxon>Polyphaga</taxon>
        <taxon>Cucujiformia</taxon>
        <taxon>Coccinelloidea</taxon>
        <taxon>Coccinellidae</taxon>
        <taxon>Epilachninae</taxon>
        <taxon>Epilachnini</taxon>
        <taxon>Henosepilachna</taxon>
    </lineage>
</organism>
<evidence type="ECO:0000313" key="3">
    <source>
        <dbReference type="Proteomes" id="UP001431783"/>
    </source>
</evidence>
<keyword evidence="3" id="KW-1185">Reference proteome</keyword>
<dbReference type="Proteomes" id="UP001431783">
    <property type="component" value="Unassembled WGS sequence"/>
</dbReference>
<accession>A0AAW1TVJ5</accession>
<evidence type="ECO:0000313" key="2">
    <source>
        <dbReference type="EMBL" id="KAK9874313.1"/>
    </source>
</evidence>
<sequence length="195" mass="23396">MRQLQKNHENMNDQMKQVRMDVRSIQESIEFMSDRFEELQKENKMMQKLLKEEKQERKKACEKIEKLEERVMRLEQEKCNKNLIINNVPFKKEEKTEEIVTMIIQQLGMNIDTKKLMCKRLSTKEKAPILIELPNKDMRDLIMEKRKERGVMKLRDCGLPGMITYSSTKTCREKNKNYFRRYVNIGKTIITNSLG</sequence>
<name>A0AAW1TVJ5_9CUCU</name>
<gene>
    <name evidence="2" type="ORF">WA026_002665</name>
</gene>
<protein>
    <submittedName>
        <fullName evidence="2">Uncharacterized protein</fullName>
    </submittedName>
</protein>
<evidence type="ECO:0000256" key="1">
    <source>
        <dbReference type="SAM" id="Coils"/>
    </source>
</evidence>
<reference evidence="2 3" key="1">
    <citation type="submission" date="2023-03" db="EMBL/GenBank/DDBJ databases">
        <title>Genome insight into feeding habits of ladybird beetles.</title>
        <authorList>
            <person name="Li H.-S."/>
            <person name="Huang Y.-H."/>
            <person name="Pang H."/>
        </authorList>
    </citation>
    <scope>NUCLEOTIDE SEQUENCE [LARGE SCALE GENOMIC DNA]</scope>
    <source>
        <strain evidence="2">SYSU_2023b</strain>
        <tissue evidence="2">Whole body</tissue>
    </source>
</reference>
<feature type="coiled-coil region" evidence="1">
    <location>
        <begin position="1"/>
        <end position="77"/>
    </location>
</feature>
<keyword evidence="1" id="KW-0175">Coiled coil</keyword>